<dbReference type="AlphaFoldDB" id="K1LWJ4"/>
<dbReference type="EMBL" id="AGYA01000006">
    <property type="protein sequence ID" value="EKB59326.1"/>
    <property type="molecule type" value="Genomic_DNA"/>
</dbReference>
<protein>
    <submittedName>
        <fullName evidence="2">Uncharacterized protein</fullName>
    </submittedName>
</protein>
<proteinExistence type="predicted"/>
<evidence type="ECO:0000313" key="2">
    <source>
        <dbReference type="EMBL" id="EKB59326.1"/>
    </source>
</evidence>
<keyword evidence="1" id="KW-1133">Transmembrane helix</keyword>
<comment type="caution">
    <text evidence="2">The sequence shown here is derived from an EMBL/GenBank/DDBJ whole genome shotgun (WGS) entry which is preliminary data.</text>
</comment>
<keyword evidence="1" id="KW-0812">Transmembrane</keyword>
<feature type="transmembrane region" description="Helical" evidence="1">
    <location>
        <begin position="73"/>
        <end position="89"/>
    </location>
</feature>
<sequence length="93" mass="11351">MIYFGYTWLSKVYNNLGYDYLENKIGQFTFFVFTMVFIYKTLTLFNHEKYFRAFLIFAFIFIIFFYYKTGIFSLSGIIVVIFSSLYIMLKKYL</sequence>
<keyword evidence="3" id="KW-1185">Reference proteome</keyword>
<keyword evidence="1" id="KW-0472">Membrane</keyword>
<gene>
    <name evidence="2" type="ORF">HMPREF9699_00262</name>
</gene>
<evidence type="ECO:0000313" key="3">
    <source>
        <dbReference type="Proteomes" id="UP000006085"/>
    </source>
</evidence>
<organism evidence="2 3">
    <name type="scientific">Bergeyella zoohelcum ATCC 43767</name>
    <dbReference type="NCBI Taxonomy" id="883096"/>
    <lineage>
        <taxon>Bacteria</taxon>
        <taxon>Pseudomonadati</taxon>
        <taxon>Bacteroidota</taxon>
        <taxon>Flavobacteriia</taxon>
        <taxon>Flavobacteriales</taxon>
        <taxon>Weeksellaceae</taxon>
        <taxon>Bergeyella</taxon>
    </lineage>
</organism>
<feature type="transmembrane region" description="Helical" evidence="1">
    <location>
        <begin position="25"/>
        <end position="43"/>
    </location>
</feature>
<evidence type="ECO:0000256" key="1">
    <source>
        <dbReference type="SAM" id="Phobius"/>
    </source>
</evidence>
<accession>K1LWJ4</accession>
<reference evidence="2 3" key="1">
    <citation type="submission" date="2012-07" db="EMBL/GenBank/DDBJ databases">
        <title>The Genome Sequence of Bergeyella zoohelcum ATCC 43767.</title>
        <authorList>
            <consortium name="The Broad Institute Genome Sequencing Platform"/>
            <person name="Earl A."/>
            <person name="Ward D."/>
            <person name="Feldgarden M."/>
            <person name="Gevers D."/>
            <person name="Huys G."/>
            <person name="Walker B."/>
            <person name="Young S.K."/>
            <person name="Zeng Q."/>
            <person name="Gargeya S."/>
            <person name="Fitzgerald M."/>
            <person name="Haas B."/>
            <person name="Abouelleil A."/>
            <person name="Alvarado L."/>
            <person name="Arachchi H.M."/>
            <person name="Berlin A.M."/>
            <person name="Chapman S.B."/>
            <person name="Goldberg J."/>
            <person name="Griggs A."/>
            <person name="Gujja S."/>
            <person name="Hansen M."/>
            <person name="Howarth C."/>
            <person name="Imamovic A."/>
            <person name="Larimer J."/>
            <person name="McCowen C."/>
            <person name="Montmayeur A."/>
            <person name="Murphy C."/>
            <person name="Neiman D."/>
            <person name="Pearson M."/>
            <person name="Priest M."/>
            <person name="Roberts A."/>
            <person name="Saif S."/>
            <person name="Shea T."/>
            <person name="Sisk P."/>
            <person name="Sykes S."/>
            <person name="Wortman J."/>
            <person name="Nusbaum C."/>
            <person name="Birren B."/>
        </authorList>
    </citation>
    <scope>NUCLEOTIDE SEQUENCE [LARGE SCALE GENOMIC DNA]</scope>
    <source>
        <strain evidence="2 3">ATCC 43767</strain>
    </source>
</reference>
<feature type="transmembrane region" description="Helical" evidence="1">
    <location>
        <begin position="50"/>
        <end position="67"/>
    </location>
</feature>
<dbReference type="HOGENOM" id="CLU_2393878_0_0_10"/>
<name>K1LWJ4_9FLAO</name>
<dbReference type="Proteomes" id="UP000006085">
    <property type="component" value="Unassembled WGS sequence"/>
</dbReference>